<dbReference type="InterPro" id="IPR027396">
    <property type="entry name" value="DsrEFH-like"/>
</dbReference>
<dbReference type="EMBL" id="AP025516">
    <property type="protein sequence ID" value="BDD88619.1"/>
    <property type="molecule type" value="Genomic_DNA"/>
</dbReference>
<dbReference type="InterPro" id="IPR003787">
    <property type="entry name" value="Sulphur_relay_DsrE/F-like"/>
</dbReference>
<dbReference type="Proteomes" id="UP000830055">
    <property type="component" value="Chromosome"/>
</dbReference>
<evidence type="ECO:0008006" key="3">
    <source>
        <dbReference type="Google" id="ProtNLM"/>
    </source>
</evidence>
<dbReference type="Gene3D" id="3.40.1260.10">
    <property type="entry name" value="DsrEFH-like"/>
    <property type="match status" value="1"/>
</dbReference>
<dbReference type="RefSeq" id="WP_284151963.1">
    <property type="nucleotide sequence ID" value="NZ_AP025516.1"/>
</dbReference>
<gene>
    <name evidence="1" type="ORF">DPPLL_29840</name>
</gene>
<organism evidence="1 2">
    <name type="scientific">Desulfofustis limnaeus</name>
    <dbReference type="NCBI Taxonomy" id="2740163"/>
    <lineage>
        <taxon>Bacteria</taxon>
        <taxon>Pseudomonadati</taxon>
        <taxon>Thermodesulfobacteriota</taxon>
        <taxon>Desulfobulbia</taxon>
        <taxon>Desulfobulbales</taxon>
        <taxon>Desulfocapsaceae</taxon>
        <taxon>Desulfofustis</taxon>
    </lineage>
</organism>
<name>A0ABM7WCH3_9BACT</name>
<evidence type="ECO:0000313" key="1">
    <source>
        <dbReference type="EMBL" id="BDD88619.1"/>
    </source>
</evidence>
<proteinExistence type="predicted"/>
<accession>A0ABM7WCH3</accession>
<keyword evidence="2" id="KW-1185">Reference proteome</keyword>
<protein>
    <recommendedName>
        <fullName evidence="3">Sulfur reduction protein DsrE</fullName>
    </recommendedName>
</protein>
<dbReference type="Pfam" id="PF02635">
    <property type="entry name" value="DsrE"/>
    <property type="match status" value="1"/>
</dbReference>
<evidence type="ECO:0000313" key="2">
    <source>
        <dbReference type="Proteomes" id="UP000830055"/>
    </source>
</evidence>
<dbReference type="SUPFAM" id="SSF75169">
    <property type="entry name" value="DsrEFH-like"/>
    <property type="match status" value="1"/>
</dbReference>
<reference evidence="1 2" key="1">
    <citation type="submission" date="2022-01" db="EMBL/GenBank/DDBJ databases">
        <title>Desulfofustis limnae sp. nov., a novel mesophilic sulfate-reducing bacterium isolated from marsh soil.</title>
        <authorList>
            <person name="Watanabe M."/>
            <person name="Takahashi A."/>
            <person name="Kojima H."/>
            <person name="Fukui M."/>
        </authorList>
    </citation>
    <scope>NUCLEOTIDE SEQUENCE [LARGE SCALE GENOMIC DNA]</scope>
    <source>
        <strain evidence="1 2">PPLL</strain>
    </source>
</reference>
<sequence>MSKTFCVSITHCKTDGDKATLGFVVANAAQGSEKETMVFLSSDGVYCAVPEEMAKINEGGPFAPLKDLVEKFIKAGGKIYVCTPCMKKRDISESALVAGATPAGGAALVEWLANGSPCVSY</sequence>